<keyword evidence="6 7" id="KW-0472">Membrane</keyword>
<protein>
    <submittedName>
        <fullName evidence="8">Glycosyltransferase</fullName>
    </submittedName>
</protein>
<keyword evidence="4 7" id="KW-0812">Transmembrane</keyword>
<evidence type="ECO:0000256" key="6">
    <source>
        <dbReference type="ARBA" id="ARBA00023136"/>
    </source>
</evidence>
<sequence length="805" mass="89188">MRILVVIGIALLVQFFWWFADSDHVGYAPLYWLLTFSLCYKMLRMLHEWYHYVHVKEPIAPAVAPGAPLRQVDMLTTACPGEPHDMIIRSLEALVAVRYPHTTYLCDEGNDPVLRAVCDRLGVVHVTRTEKKNAKAGNINNALRQATGEFCVVLDPDHEVTPDFLDQVMAYFEDPTVGYVQVVQAYGNQKDSLVARGAAEQTYHFYGPLMMGMNSYNTVQAIGANCTFRRLALDGIGGHAPGLTEDMHTAMRLHAAGWKSIYAPVVVSRGLVPSSLGAFYMQQLKWARGTFDLLAHVYPKLFKNFSWRQRVHYFTLPLYFFSGVVALIDIAVPVASLLLLEFPWHLSLPEFALHMLPVTLVGLLIRYNAQQWLREPHEPGLHLAGGFLRIATWWVYSLGLVYTFLNVKVPYIPTPKEGKLKNEWLLCLPNLLLAFLSIGAAAYSMQVQGIRGPYTKLMATLALINAFILLVSVLMAQHALLRGLRSLLWSARPLHALKQWVESLLAAGGGIITRRLRTGSVAFATGLAILHTLTSAGVVLVQWHEQVSISDDYIWAHTGFGPMRIGQPAAGAVAPLPVQASPVSTNWPGITWDSSPGATSQLISLELPASASPQVPVAAIEEINQRGDIPVLTWTVPEAATENRAFQEQVLRLVGHENQLLLRPIFPPSPPAAHRTAWRKLVKSYRDTGDTTVVWVWTPPRPDSISAYFPGSANVTWVASDCRTASAQTLTAACYAPFRQQVAAQIEMQSKPILLLVPQPYTPNSYQWVKQLVGRYPEVKAVLFSPASRPPSTAQTVRLPGRPGS</sequence>
<feature type="transmembrane region" description="Helical" evidence="7">
    <location>
        <begin position="425"/>
        <end position="445"/>
    </location>
</feature>
<evidence type="ECO:0000256" key="1">
    <source>
        <dbReference type="ARBA" id="ARBA00004141"/>
    </source>
</evidence>
<evidence type="ECO:0000313" key="8">
    <source>
        <dbReference type="EMBL" id="MBF9237180.1"/>
    </source>
</evidence>
<accession>A0ABS0IFQ2</accession>
<evidence type="ECO:0000313" key="9">
    <source>
        <dbReference type="Proteomes" id="UP000597617"/>
    </source>
</evidence>
<keyword evidence="5 7" id="KW-1133">Transmembrane helix</keyword>
<feature type="transmembrane region" description="Helical" evidence="7">
    <location>
        <begin position="381"/>
        <end position="405"/>
    </location>
</feature>
<comment type="subcellular location">
    <subcellularLocation>
        <location evidence="1">Membrane</location>
        <topology evidence="1">Multi-pass membrane protein</topology>
    </subcellularLocation>
</comment>
<keyword evidence="2" id="KW-0328">Glycosyltransferase</keyword>
<dbReference type="InterPro" id="IPR029044">
    <property type="entry name" value="Nucleotide-diphossugar_trans"/>
</dbReference>
<dbReference type="PANTHER" id="PTHR43867:SF2">
    <property type="entry name" value="CELLULOSE SYNTHASE CATALYTIC SUBUNIT A [UDP-FORMING]"/>
    <property type="match status" value="1"/>
</dbReference>
<evidence type="ECO:0000256" key="4">
    <source>
        <dbReference type="ARBA" id="ARBA00022692"/>
    </source>
</evidence>
<evidence type="ECO:0000256" key="7">
    <source>
        <dbReference type="SAM" id="Phobius"/>
    </source>
</evidence>
<evidence type="ECO:0000256" key="3">
    <source>
        <dbReference type="ARBA" id="ARBA00022679"/>
    </source>
</evidence>
<feature type="transmembrane region" description="Helical" evidence="7">
    <location>
        <begin position="521"/>
        <end position="543"/>
    </location>
</feature>
<proteinExistence type="predicted"/>
<feature type="transmembrane region" description="Helical" evidence="7">
    <location>
        <begin position="457"/>
        <end position="476"/>
    </location>
</feature>
<dbReference type="CDD" id="cd06421">
    <property type="entry name" value="CESA_CelA_like"/>
    <property type="match status" value="1"/>
</dbReference>
<feature type="transmembrane region" description="Helical" evidence="7">
    <location>
        <begin position="318"/>
        <end position="339"/>
    </location>
</feature>
<evidence type="ECO:0000256" key="2">
    <source>
        <dbReference type="ARBA" id="ARBA00022676"/>
    </source>
</evidence>
<comment type="caution">
    <text evidence="8">The sequence shown here is derived from an EMBL/GenBank/DDBJ whole genome shotgun (WGS) entry which is preliminary data.</text>
</comment>
<dbReference type="Proteomes" id="UP000597617">
    <property type="component" value="Unassembled WGS sequence"/>
</dbReference>
<organism evidence="8 9">
    <name type="scientific">Hymenobacter jeongseonensis</name>
    <dbReference type="NCBI Taxonomy" id="2791027"/>
    <lineage>
        <taxon>Bacteria</taxon>
        <taxon>Pseudomonadati</taxon>
        <taxon>Bacteroidota</taxon>
        <taxon>Cytophagia</taxon>
        <taxon>Cytophagales</taxon>
        <taxon>Hymenobacteraceae</taxon>
        <taxon>Hymenobacter</taxon>
    </lineage>
</organism>
<gene>
    <name evidence="8" type="ORF">I2I05_07205</name>
</gene>
<reference evidence="8 9" key="1">
    <citation type="submission" date="2020-11" db="EMBL/GenBank/DDBJ databases">
        <authorList>
            <person name="Kim M.K."/>
        </authorList>
    </citation>
    <scope>NUCLEOTIDE SEQUENCE [LARGE SCALE GENOMIC DNA]</scope>
    <source>
        <strain evidence="8 9">BT683</strain>
    </source>
</reference>
<dbReference type="Pfam" id="PF13641">
    <property type="entry name" value="Glyco_tranf_2_3"/>
    <property type="match status" value="1"/>
</dbReference>
<dbReference type="EMBL" id="JADQDQ010000003">
    <property type="protein sequence ID" value="MBF9237180.1"/>
    <property type="molecule type" value="Genomic_DNA"/>
</dbReference>
<dbReference type="SUPFAM" id="SSF53448">
    <property type="entry name" value="Nucleotide-diphospho-sugar transferases"/>
    <property type="match status" value="1"/>
</dbReference>
<dbReference type="InterPro" id="IPR050321">
    <property type="entry name" value="Glycosyltr_2/OpgH_subfam"/>
</dbReference>
<keyword evidence="9" id="KW-1185">Reference proteome</keyword>
<dbReference type="Gene3D" id="3.90.550.10">
    <property type="entry name" value="Spore Coat Polysaccharide Biosynthesis Protein SpsA, Chain A"/>
    <property type="match status" value="1"/>
</dbReference>
<dbReference type="Gene3D" id="3.20.20.80">
    <property type="entry name" value="Glycosidases"/>
    <property type="match status" value="1"/>
</dbReference>
<dbReference type="PANTHER" id="PTHR43867">
    <property type="entry name" value="CELLULOSE SYNTHASE CATALYTIC SUBUNIT A [UDP-FORMING]"/>
    <property type="match status" value="1"/>
</dbReference>
<evidence type="ECO:0000256" key="5">
    <source>
        <dbReference type="ARBA" id="ARBA00022989"/>
    </source>
</evidence>
<keyword evidence="3" id="KW-0808">Transferase</keyword>
<name>A0ABS0IFQ2_9BACT</name>